<dbReference type="EMBL" id="CP039349">
    <property type="protein sequence ID" value="QCD92700.1"/>
    <property type="molecule type" value="Genomic_DNA"/>
</dbReference>
<accession>A0A4D6LW65</accession>
<evidence type="ECO:0000313" key="3">
    <source>
        <dbReference type="Proteomes" id="UP000501690"/>
    </source>
</evidence>
<dbReference type="AlphaFoldDB" id="A0A4D6LW65"/>
<name>A0A4D6LW65_VIGUN</name>
<reference evidence="2 3" key="1">
    <citation type="submission" date="2019-04" db="EMBL/GenBank/DDBJ databases">
        <title>An improved genome assembly and genetic linkage map for asparagus bean, Vigna unguiculata ssp. sesquipedialis.</title>
        <authorList>
            <person name="Xia Q."/>
            <person name="Zhang R."/>
            <person name="Dong Y."/>
        </authorList>
    </citation>
    <scope>NUCLEOTIDE SEQUENCE [LARGE SCALE GENOMIC DNA]</scope>
    <source>
        <tissue evidence="2">Leaf</tissue>
    </source>
</reference>
<evidence type="ECO:0000256" key="1">
    <source>
        <dbReference type="SAM" id="MobiDB-lite"/>
    </source>
</evidence>
<dbReference type="Proteomes" id="UP000501690">
    <property type="component" value="Linkage Group LG5"/>
</dbReference>
<proteinExistence type="predicted"/>
<feature type="region of interest" description="Disordered" evidence="1">
    <location>
        <begin position="1"/>
        <end position="25"/>
    </location>
</feature>
<keyword evidence="3" id="KW-1185">Reference proteome</keyword>
<gene>
    <name evidence="2" type="ORF">DEO72_LG5g768</name>
</gene>
<evidence type="ECO:0000313" key="2">
    <source>
        <dbReference type="EMBL" id="QCD92700.1"/>
    </source>
</evidence>
<sequence>MTVAGRKVTRPDILPQATQSRLSETCRNGSELALALELSLKRRALVLSETPSRSGERGLPKRGRVGA</sequence>
<feature type="compositionally biased region" description="Polar residues" evidence="1">
    <location>
        <begin position="16"/>
        <end position="25"/>
    </location>
</feature>
<feature type="region of interest" description="Disordered" evidence="1">
    <location>
        <begin position="47"/>
        <end position="67"/>
    </location>
</feature>
<protein>
    <submittedName>
        <fullName evidence="2">Uncharacterized protein</fullName>
    </submittedName>
</protein>
<organism evidence="2 3">
    <name type="scientific">Vigna unguiculata</name>
    <name type="common">Cowpea</name>
    <dbReference type="NCBI Taxonomy" id="3917"/>
    <lineage>
        <taxon>Eukaryota</taxon>
        <taxon>Viridiplantae</taxon>
        <taxon>Streptophyta</taxon>
        <taxon>Embryophyta</taxon>
        <taxon>Tracheophyta</taxon>
        <taxon>Spermatophyta</taxon>
        <taxon>Magnoliopsida</taxon>
        <taxon>eudicotyledons</taxon>
        <taxon>Gunneridae</taxon>
        <taxon>Pentapetalae</taxon>
        <taxon>rosids</taxon>
        <taxon>fabids</taxon>
        <taxon>Fabales</taxon>
        <taxon>Fabaceae</taxon>
        <taxon>Papilionoideae</taxon>
        <taxon>50 kb inversion clade</taxon>
        <taxon>NPAAA clade</taxon>
        <taxon>indigoferoid/millettioid clade</taxon>
        <taxon>Phaseoleae</taxon>
        <taxon>Vigna</taxon>
    </lineage>
</organism>